<dbReference type="PRINTS" id="PR00821">
    <property type="entry name" value="TAGLIPASE"/>
</dbReference>
<dbReference type="OrthoDB" id="6019621at2759"/>
<dbReference type="SUPFAM" id="SSF53474">
    <property type="entry name" value="alpha/beta-Hydrolases"/>
    <property type="match status" value="1"/>
</dbReference>
<feature type="chain" id="PRO_5029669378" description="PLAT domain-containing protein" evidence="9">
    <location>
        <begin position="24"/>
        <end position="463"/>
    </location>
</feature>
<evidence type="ECO:0000256" key="8">
    <source>
        <dbReference type="RuleBase" id="RU004262"/>
    </source>
</evidence>
<comment type="caution">
    <text evidence="7">Lacks conserved residue(s) required for the propagation of feature annotation.</text>
</comment>
<dbReference type="Pfam" id="PF01477">
    <property type="entry name" value="PLAT"/>
    <property type="match status" value="1"/>
</dbReference>
<feature type="active site" description="Nucleophile" evidence="5">
    <location>
        <position position="174"/>
    </location>
</feature>
<evidence type="ECO:0000256" key="6">
    <source>
        <dbReference type="PIRSR" id="PIRSR000865-2"/>
    </source>
</evidence>
<dbReference type="SUPFAM" id="SSF49723">
    <property type="entry name" value="Lipase/lipooxygenase domain (PLAT/LH2 domain)"/>
    <property type="match status" value="1"/>
</dbReference>
<feature type="binding site" evidence="6">
    <location>
        <position position="217"/>
    </location>
    <ligand>
        <name>Ca(2+)</name>
        <dbReference type="ChEBI" id="CHEBI:29108"/>
    </ligand>
</feature>
<organism evidence="11 12">
    <name type="scientific">Clytia hemisphaerica</name>
    <dbReference type="NCBI Taxonomy" id="252671"/>
    <lineage>
        <taxon>Eukaryota</taxon>
        <taxon>Metazoa</taxon>
        <taxon>Cnidaria</taxon>
        <taxon>Hydrozoa</taxon>
        <taxon>Hydroidolina</taxon>
        <taxon>Leptothecata</taxon>
        <taxon>Obeliida</taxon>
        <taxon>Clytiidae</taxon>
        <taxon>Clytia</taxon>
    </lineage>
</organism>
<dbReference type="GeneID" id="136801623"/>
<reference evidence="11" key="1">
    <citation type="submission" date="2021-01" db="UniProtKB">
        <authorList>
            <consortium name="EnsemblMetazoa"/>
        </authorList>
    </citation>
    <scope>IDENTIFICATION</scope>
</reference>
<dbReference type="Pfam" id="PF00151">
    <property type="entry name" value="Lipase"/>
    <property type="match status" value="1"/>
</dbReference>
<dbReference type="Proteomes" id="UP000594262">
    <property type="component" value="Unplaced"/>
</dbReference>
<dbReference type="InterPro" id="IPR013818">
    <property type="entry name" value="Lipase"/>
</dbReference>
<dbReference type="Gene3D" id="3.40.50.1820">
    <property type="entry name" value="alpha/beta hydrolase"/>
    <property type="match status" value="1"/>
</dbReference>
<dbReference type="InterPro" id="IPR000734">
    <property type="entry name" value="TAG_lipase"/>
</dbReference>
<feature type="active site" description="Charge relay system" evidence="5">
    <location>
        <position position="276"/>
    </location>
</feature>
<evidence type="ECO:0000313" key="12">
    <source>
        <dbReference type="Proteomes" id="UP000594262"/>
    </source>
</evidence>
<keyword evidence="12" id="KW-1185">Reference proteome</keyword>
<dbReference type="RefSeq" id="XP_066914365.1">
    <property type="nucleotide sequence ID" value="XM_067058264.1"/>
</dbReference>
<evidence type="ECO:0000259" key="10">
    <source>
        <dbReference type="PROSITE" id="PS50095"/>
    </source>
</evidence>
<dbReference type="EnsemblMetazoa" id="CLYHEMT001737.1">
    <property type="protein sequence ID" value="CLYHEMP001737.1"/>
    <property type="gene ID" value="CLYHEMG001737"/>
</dbReference>
<feature type="active site" description="Charge relay system" evidence="5">
    <location>
        <position position="201"/>
    </location>
</feature>
<dbReference type="InterPro" id="IPR029058">
    <property type="entry name" value="AB_hydrolase_fold"/>
</dbReference>
<evidence type="ECO:0000256" key="5">
    <source>
        <dbReference type="PIRSR" id="PIRSR000865-1"/>
    </source>
</evidence>
<feature type="binding site" evidence="6">
    <location>
        <position position="215"/>
    </location>
    <ligand>
        <name>Ca(2+)</name>
        <dbReference type="ChEBI" id="CHEBI:29108"/>
    </ligand>
</feature>
<dbReference type="CDD" id="cd00707">
    <property type="entry name" value="Pancreat_lipase_like"/>
    <property type="match status" value="1"/>
</dbReference>
<dbReference type="GO" id="GO:0004806">
    <property type="term" value="F:triacylglycerol lipase activity"/>
    <property type="evidence" value="ECO:0007669"/>
    <property type="project" value="InterPro"/>
</dbReference>
<dbReference type="Gene3D" id="2.60.60.20">
    <property type="entry name" value="PLAT/LH2 domain"/>
    <property type="match status" value="1"/>
</dbReference>
<dbReference type="GO" id="GO:0005615">
    <property type="term" value="C:extracellular space"/>
    <property type="evidence" value="ECO:0007669"/>
    <property type="project" value="TreeGrafter"/>
</dbReference>
<keyword evidence="6" id="KW-0106">Calcium</keyword>
<dbReference type="AlphaFoldDB" id="A0A7M5V3D9"/>
<dbReference type="PROSITE" id="PS50095">
    <property type="entry name" value="PLAT"/>
    <property type="match status" value="1"/>
</dbReference>
<feature type="binding site" evidence="6">
    <location>
        <position position="220"/>
    </location>
    <ligand>
        <name>Ca(2+)</name>
        <dbReference type="ChEBI" id="CHEBI:29108"/>
    </ligand>
</feature>
<dbReference type="PRINTS" id="PR00823">
    <property type="entry name" value="PANCLIPASE"/>
</dbReference>
<evidence type="ECO:0000256" key="4">
    <source>
        <dbReference type="ARBA" id="ARBA00023157"/>
    </source>
</evidence>
<feature type="signal peptide" evidence="9">
    <location>
        <begin position="1"/>
        <end position="23"/>
    </location>
</feature>
<comment type="subcellular location">
    <subcellularLocation>
        <location evidence="1">Secreted</location>
    </subcellularLocation>
</comment>
<dbReference type="InterPro" id="IPR002331">
    <property type="entry name" value="Lipase_panc"/>
</dbReference>
<accession>A0A7M5V3D9</accession>
<dbReference type="InterPro" id="IPR016272">
    <property type="entry name" value="Lipase_LIPH"/>
</dbReference>
<keyword evidence="6" id="KW-0479">Metal-binding</keyword>
<evidence type="ECO:0000313" key="11">
    <source>
        <dbReference type="EnsemblMetazoa" id="CLYHEMP001737.1"/>
    </source>
</evidence>
<name>A0A7M5V3D9_9CNID</name>
<proteinExistence type="inferred from homology"/>
<protein>
    <recommendedName>
        <fullName evidence="10">PLAT domain-containing protein</fullName>
    </recommendedName>
</protein>
<evidence type="ECO:0000256" key="1">
    <source>
        <dbReference type="ARBA" id="ARBA00004613"/>
    </source>
</evidence>
<evidence type="ECO:0000256" key="9">
    <source>
        <dbReference type="SAM" id="SignalP"/>
    </source>
</evidence>
<keyword evidence="3" id="KW-0964">Secreted</keyword>
<dbReference type="PANTHER" id="PTHR11610">
    <property type="entry name" value="LIPASE"/>
    <property type="match status" value="1"/>
</dbReference>
<dbReference type="InterPro" id="IPR001024">
    <property type="entry name" value="PLAT/LH2_dom"/>
</dbReference>
<dbReference type="PIRSF" id="PIRSF000865">
    <property type="entry name" value="Lipoprotein_lipase_LIPH"/>
    <property type="match status" value="1"/>
</dbReference>
<dbReference type="GO" id="GO:0046872">
    <property type="term" value="F:metal ion binding"/>
    <property type="evidence" value="ECO:0007669"/>
    <property type="project" value="UniProtKB-KW"/>
</dbReference>
<dbReference type="InterPro" id="IPR036392">
    <property type="entry name" value="PLAT/LH2_dom_sf"/>
</dbReference>
<keyword evidence="9" id="KW-0732">Signal</keyword>
<feature type="domain" description="PLAT" evidence="10">
    <location>
        <begin position="348"/>
        <end position="459"/>
    </location>
</feature>
<evidence type="ECO:0000256" key="2">
    <source>
        <dbReference type="ARBA" id="ARBA00010701"/>
    </source>
</evidence>
<evidence type="ECO:0000256" key="7">
    <source>
        <dbReference type="PROSITE-ProRule" id="PRU00152"/>
    </source>
</evidence>
<dbReference type="InterPro" id="IPR033906">
    <property type="entry name" value="Lipase_N"/>
</dbReference>
<dbReference type="GO" id="GO:0016042">
    <property type="term" value="P:lipid catabolic process"/>
    <property type="evidence" value="ECO:0007669"/>
    <property type="project" value="TreeGrafter"/>
</dbReference>
<comment type="similarity">
    <text evidence="2 8">Belongs to the AB hydrolase superfamily. Lipase family.</text>
</comment>
<keyword evidence="4" id="KW-1015">Disulfide bond</keyword>
<evidence type="ECO:0000256" key="3">
    <source>
        <dbReference type="ARBA" id="ARBA00022525"/>
    </source>
</evidence>
<sequence>MVSTMNSAVLLMVIMLCFDIVHSNQVCYPPYGCFSDDTPYDEALVQLPWGPKDLETKFWFYTRKDLSKPTGEIKEFDAQGASKVGFDPHKTTVFLTHGYIENSRRWWVKMFINELLNYENMNLIFVEWHVGSAFPYHQAVGNTRMVGAQVAHMIELIKNDTGINWDKLRLIGFSLGAHVMGYAGRNLRRKGMLLRRISALDPASPYFENKHPDRRIDPTDAEFVDVIHTDAKTLVVNGFGTTQEMGHIDFFPNGGFDQVGCGNLDVSVVQYLACSHYRVLRYYMESINSPCPYYGYPCQSYEDFKNGHCTHCPDGGCPRMGYHVSRPKKDLKMKYYTLTNENYPFCAYHYSIEFYTGQGFLNDLDGTVTVELTGSKQTVSVTLKGKYYRAGGVVRDIFALQQDIGDLKKIRISHDRILDIWYLKGVVVRLMSTEKTYIGCYNKWLNTSQNQVTLIEGGEVDQC</sequence>